<dbReference type="EMBL" id="JAUSRR010000002">
    <property type="protein sequence ID" value="MDP9922497.1"/>
    <property type="molecule type" value="Genomic_DNA"/>
</dbReference>
<dbReference type="AlphaFoldDB" id="A0AAW8DT52"/>
<keyword evidence="3" id="KW-0675">Receptor</keyword>
<dbReference type="SUPFAM" id="SSF53850">
    <property type="entry name" value="Periplasmic binding protein-like II"/>
    <property type="match status" value="1"/>
</dbReference>
<dbReference type="Proteomes" id="UP001244295">
    <property type="component" value="Unassembled WGS sequence"/>
</dbReference>
<evidence type="ECO:0000313" key="4">
    <source>
        <dbReference type="Proteomes" id="UP001244295"/>
    </source>
</evidence>
<organism evidence="3 4">
    <name type="scientific">Variovorax boronicumulans</name>
    <dbReference type="NCBI Taxonomy" id="436515"/>
    <lineage>
        <taxon>Bacteria</taxon>
        <taxon>Pseudomonadati</taxon>
        <taxon>Pseudomonadota</taxon>
        <taxon>Betaproteobacteria</taxon>
        <taxon>Burkholderiales</taxon>
        <taxon>Comamonadaceae</taxon>
        <taxon>Variovorax</taxon>
    </lineage>
</organism>
<dbReference type="Gene3D" id="3.40.190.10">
    <property type="entry name" value="Periplasmic binding protein-like II"/>
    <property type="match status" value="1"/>
</dbReference>
<dbReference type="CDD" id="cd13578">
    <property type="entry name" value="PBP2_Bug27"/>
    <property type="match status" value="1"/>
</dbReference>
<dbReference type="Pfam" id="PF03401">
    <property type="entry name" value="TctC"/>
    <property type="match status" value="1"/>
</dbReference>
<feature type="signal peptide" evidence="2">
    <location>
        <begin position="1"/>
        <end position="22"/>
    </location>
</feature>
<proteinExistence type="inferred from homology"/>
<keyword evidence="2" id="KW-0732">Signal</keyword>
<accession>A0AAW8DT52</accession>
<dbReference type="InterPro" id="IPR042100">
    <property type="entry name" value="Bug_dom1"/>
</dbReference>
<dbReference type="InterPro" id="IPR005064">
    <property type="entry name" value="BUG"/>
</dbReference>
<dbReference type="PANTHER" id="PTHR42928">
    <property type="entry name" value="TRICARBOXYLATE-BINDING PROTEIN"/>
    <property type="match status" value="1"/>
</dbReference>
<dbReference type="PIRSF" id="PIRSF017082">
    <property type="entry name" value="YflP"/>
    <property type="match status" value="1"/>
</dbReference>
<gene>
    <name evidence="3" type="ORF">J2W25_001512</name>
</gene>
<comment type="similarity">
    <text evidence="1">Belongs to the UPF0065 (bug) family.</text>
</comment>
<reference evidence="3" key="1">
    <citation type="submission" date="2023-07" db="EMBL/GenBank/DDBJ databases">
        <title>Sorghum-associated microbial communities from plants grown in Nebraska, USA.</title>
        <authorList>
            <person name="Schachtman D."/>
        </authorList>
    </citation>
    <scope>NUCLEOTIDE SEQUENCE</scope>
    <source>
        <strain evidence="3">DS2795</strain>
    </source>
</reference>
<sequence length="320" mass="33246">MRFLRKTFATLLVAASAAAAHAWPDQPVTLVVPYTPGTGIDLIARQLSARLPAALGQPVIVENLAGASGNIGSEKVARAKPDGYTLLVQVNTLVMNKGLYKSLAYDPVADFTPVSQTSWGTLLLVTNPSTQKAGSLAQLVATAKANPGKLTYATPGVGTPHHLSMALLMQGTGTDLLHVPYKGTAGAVTDLLGGRIDAMFLPVHVALQHIQAGKLKALATGSSHRLPQLPDVPTLAEAGVTADNVDMWYGVLAPKGTPANVVARLNTEIAAVLKSPEVAKSFESQGMVPASSTPAAFGALIQKDAQRWATVVKKGNITAD</sequence>
<dbReference type="RefSeq" id="WP_307589489.1">
    <property type="nucleotide sequence ID" value="NZ_JAUSRQ010000025.1"/>
</dbReference>
<dbReference type="PANTHER" id="PTHR42928:SF5">
    <property type="entry name" value="BLR1237 PROTEIN"/>
    <property type="match status" value="1"/>
</dbReference>
<protein>
    <submittedName>
        <fullName evidence="3">Tripartite-type tricarboxylate transporter receptor subunit TctC</fullName>
    </submittedName>
</protein>
<feature type="chain" id="PRO_5043331124" evidence="2">
    <location>
        <begin position="23"/>
        <end position="320"/>
    </location>
</feature>
<evidence type="ECO:0000313" key="3">
    <source>
        <dbReference type="EMBL" id="MDP9922497.1"/>
    </source>
</evidence>
<dbReference type="Gene3D" id="3.40.190.150">
    <property type="entry name" value="Bordetella uptake gene, domain 1"/>
    <property type="match status" value="1"/>
</dbReference>
<comment type="caution">
    <text evidence="3">The sequence shown here is derived from an EMBL/GenBank/DDBJ whole genome shotgun (WGS) entry which is preliminary data.</text>
</comment>
<evidence type="ECO:0000256" key="1">
    <source>
        <dbReference type="ARBA" id="ARBA00006987"/>
    </source>
</evidence>
<evidence type="ECO:0000256" key="2">
    <source>
        <dbReference type="SAM" id="SignalP"/>
    </source>
</evidence>
<name>A0AAW8DT52_9BURK</name>